<feature type="transmembrane region" description="Helical" evidence="5">
    <location>
        <begin position="178"/>
        <end position="198"/>
    </location>
</feature>
<dbReference type="InterPro" id="IPR050307">
    <property type="entry name" value="Sterol_Desaturase_Related"/>
</dbReference>
<gene>
    <name evidence="7" type="ORF">OEG82_14040</name>
</gene>
<evidence type="ECO:0000259" key="6">
    <source>
        <dbReference type="Pfam" id="PF04116"/>
    </source>
</evidence>
<keyword evidence="2 5" id="KW-0812">Transmembrane</keyword>
<keyword evidence="3 5" id="KW-1133">Transmembrane helix</keyword>
<evidence type="ECO:0000313" key="7">
    <source>
        <dbReference type="EMBL" id="MCY0095136.1"/>
    </source>
</evidence>
<evidence type="ECO:0000256" key="1">
    <source>
        <dbReference type="ARBA" id="ARBA00004370"/>
    </source>
</evidence>
<accession>A0ABT3YGX9</accession>
<reference evidence="7" key="1">
    <citation type="submission" date="2022-10" db="EMBL/GenBank/DDBJ databases">
        <title>Hoeflea sp. J2-29, isolated from marine algae.</title>
        <authorList>
            <person name="Kristyanto S."/>
            <person name="Kim J.M."/>
            <person name="Jeon C.O."/>
        </authorList>
    </citation>
    <scope>NUCLEOTIDE SEQUENCE</scope>
    <source>
        <strain evidence="7">J2-29</strain>
    </source>
</reference>
<dbReference type="PANTHER" id="PTHR11863">
    <property type="entry name" value="STEROL DESATURASE"/>
    <property type="match status" value="1"/>
</dbReference>
<dbReference type="Proteomes" id="UP001081283">
    <property type="component" value="Unassembled WGS sequence"/>
</dbReference>
<organism evidence="7 8">
    <name type="scientific">Hoeflea ulvae</name>
    <dbReference type="NCBI Taxonomy" id="2983764"/>
    <lineage>
        <taxon>Bacteria</taxon>
        <taxon>Pseudomonadati</taxon>
        <taxon>Pseudomonadota</taxon>
        <taxon>Alphaproteobacteria</taxon>
        <taxon>Hyphomicrobiales</taxon>
        <taxon>Rhizobiaceae</taxon>
        <taxon>Hoeflea</taxon>
    </lineage>
</organism>
<dbReference type="RefSeq" id="WP_267613032.1">
    <property type="nucleotide sequence ID" value="NZ_JAOVZQ010000001.1"/>
</dbReference>
<feature type="transmembrane region" description="Helical" evidence="5">
    <location>
        <begin position="143"/>
        <end position="163"/>
    </location>
</feature>
<evidence type="ECO:0000313" key="8">
    <source>
        <dbReference type="Proteomes" id="UP001081283"/>
    </source>
</evidence>
<sequence>MAKPKTTIDEHGQVRDRRGEWRSGRKVSLEPLFDRPWEIKALLRWMFGFPGMLYPWFAIYMAVIGVSYAYFTPEFAVMQSWDWRWVAEITIRNIVIITLWNGAFHLWFIKYQMQGRKKKYNGSWMSKNNPTFLFSDQVWDNVFWSYSGVLFWSAYECGMWWAYANDMLPFISFQSNPVWFVLAMLLVPFWRNFHFYWIHRLIHWKPLYDYVHYLHHKNVNVGPWSGMAMHPIEHLLYFSCILIHVVVPSHPLHMMFNAFQTGLGPAVSHSGFDEIVFGDEMALQTDRYMHYLHHRFHNVNFGESNMPLDKWFGSLHDGTPEADAHFRQVHIERVKTQQAKAEGQ</sequence>
<evidence type="ECO:0000256" key="5">
    <source>
        <dbReference type="SAM" id="Phobius"/>
    </source>
</evidence>
<comment type="caution">
    <text evidence="7">The sequence shown here is derived from an EMBL/GenBank/DDBJ whole genome shotgun (WGS) entry which is preliminary data.</text>
</comment>
<dbReference type="Pfam" id="PF04116">
    <property type="entry name" value="FA_hydroxylase"/>
    <property type="match status" value="1"/>
</dbReference>
<dbReference type="EMBL" id="JAOVZQ010000001">
    <property type="protein sequence ID" value="MCY0095136.1"/>
    <property type="molecule type" value="Genomic_DNA"/>
</dbReference>
<feature type="domain" description="Fatty acid hydroxylase" evidence="6">
    <location>
        <begin position="185"/>
        <end position="314"/>
    </location>
</feature>
<feature type="transmembrane region" description="Helical" evidence="5">
    <location>
        <begin position="53"/>
        <end position="71"/>
    </location>
</feature>
<evidence type="ECO:0000256" key="2">
    <source>
        <dbReference type="ARBA" id="ARBA00022692"/>
    </source>
</evidence>
<keyword evidence="8" id="KW-1185">Reference proteome</keyword>
<keyword evidence="4 5" id="KW-0472">Membrane</keyword>
<comment type="subcellular location">
    <subcellularLocation>
        <location evidence="1">Membrane</location>
    </subcellularLocation>
</comment>
<protein>
    <submittedName>
        <fullName evidence="7">Sterol desaturase family protein</fullName>
    </submittedName>
</protein>
<evidence type="ECO:0000256" key="4">
    <source>
        <dbReference type="ARBA" id="ARBA00023136"/>
    </source>
</evidence>
<dbReference type="InterPro" id="IPR006694">
    <property type="entry name" value="Fatty_acid_hydroxylase"/>
</dbReference>
<name>A0ABT3YGX9_9HYPH</name>
<feature type="transmembrane region" description="Helical" evidence="5">
    <location>
        <begin position="91"/>
        <end position="109"/>
    </location>
</feature>
<evidence type="ECO:0000256" key="3">
    <source>
        <dbReference type="ARBA" id="ARBA00022989"/>
    </source>
</evidence>
<proteinExistence type="predicted"/>